<evidence type="ECO:0000313" key="3">
    <source>
        <dbReference type="EMBL" id="SHK91448.1"/>
    </source>
</evidence>
<keyword evidence="1" id="KW-0812">Transmembrane</keyword>
<dbReference type="InterPro" id="IPR025645">
    <property type="entry name" value="DUF4349"/>
</dbReference>
<evidence type="ECO:0000259" key="2">
    <source>
        <dbReference type="Pfam" id="PF14257"/>
    </source>
</evidence>
<sequence length="293" mass="33663">MTFIHRKDVKRLLLLFAGIFVLMFCLRLWYGYQFKSVTLYNEENPVESFDFGGRRNYASEKFSKGESPKAVALEAIAPDAGSQKYEKIARLKTKSLHYSKDEERIYQLIDSSQSIIQFENKTGNAGKRKLQLLIGVIPEKFDSFYIAAQRVGVIVERNVTKTDKTNEYSKLNAQKISLQKTLASLNELKHSPGKIEDFIALHDKIYAIETELQNLGVELGSFDTVNEFCTVQIYMYEGTVVPENVIHFSTRMVRALEWTVKYYGFFVISAGFVLGSIYCLLAIREFLSRLFKK</sequence>
<keyword evidence="1" id="KW-1133">Transmembrane helix</keyword>
<dbReference type="OrthoDB" id="651340at2"/>
<keyword evidence="4" id="KW-1185">Reference proteome</keyword>
<organism evidence="3 4">
    <name type="scientific">Chitinophaga jiangningensis</name>
    <dbReference type="NCBI Taxonomy" id="1419482"/>
    <lineage>
        <taxon>Bacteria</taxon>
        <taxon>Pseudomonadati</taxon>
        <taxon>Bacteroidota</taxon>
        <taxon>Chitinophagia</taxon>
        <taxon>Chitinophagales</taxon>
        <taxon>Chitinophagaceae</taxon>
        <taxon>Chitinophaga</taxon>
    </lineage>
</organism>
<reference evidence="3 4" key="1">
    <citation type="submission" date="2016-11" db="EMBL/GenBank/DDBJ databases">
        <authorList>
            <person name="Jaros S."/>
            <person name="Januszkiewicz K."/>
            <person name="Wedrychowicz H."/>
        </authorList>
    </citation>
    <scope>NUCLEOTIDE SEQUENCE [LARGE SCALE GENOMIC DNA]</scope>
    <source>
        <strain evidence="3 4">DSM 27406</strain>
    </source>
</reference>
<dbReference type="RefSeq" id="WP_073077805.1">
    <property type="nucleotide sequence ID" value="NZ_FRBL01000001.1"/>
</dbReference>
<protein>
    <recommendedName>
        <fullName evidence="2">DUF4349 domain-containing protein</fullName>
    </recommendedName>
</protein>
<dbReference type="Proteomes" id="UP000184420">
    <property type="component" value="Unassembled WGS sequence"/>
</dbReference>
<feature type="domain" description="DUF4349" evidence="2">
    <location>
        <begin position="94"/>
        <end position="280"/>
    </location>
</feature>
<evidence type="ECO:0000256" key="1">
    <source>
        <dbReference type="SAM" id="Phobius"/>
    </source>
</evidence>
<evidence type="ECO:0000313" key="4">
    <source>
        <dbReference type="Proteomes" id="UP000184420"/>
    </source>
</evidence>
<dbReference type="Pfam" id="PF14257">
    <property type="entry name" value="DUF4349"/>
    <property type="match status" value="1"/>
</dbReference>
<gene>
    <name evidence="3" type="ORF">SAMN05444266_101572</name>
</gene>
<feature type="transmembrane region" description="Helical" evidence="1">
    <location>
        <begin position="262"/>
        <end position="283"/>
    </location>
</feature>
<dbReference type="AlphaFoldDB" id="A0A1M6WCR1"/>
<feature type="transmembrane region" description="Helical" evidence="1">
    <location>
        <begin position="12"/>
        <end position="32"/>
    </location>
</feature>
<dbReference type="EMBL" id="FRBL01000001">
    <property type="protein sequence ID" value="SHK91448.1"/>
    <property type="molecule type" value="Genomic_DNA"/>
</dbReference>
<name>A0A1M6WCR1_9BACT</name>
<keyword evidence="1" id="KW-0472">Membrane</keyword>
<accession>A0A1M6WCR1</accession>
<proteinExistence type="predicted"/>